<dbReference type="AlphaFoldDB" id="A0AAV4V373"/>
<dbReference type="GO" id="GO:0030163">
    <property type="term" value="P:protein catabolic process"/>
    <property type="evidence" value="ECO:0007669"/>
    <property type="project" value="UniProtKB-ARBA"/>
</dbReference>
<dbReference type="Pfam" id="PF00651">
    <property type="entry name" value="BTB"/>
    <property type="match status" value="1"/>
</dbReference>
<reference evidence="2 3" key="1">
    <citation type="submission" date="2021-06" db="EMBL/GenBank/DDBJ databases">
        <title>Caerostris extrusa draft genome.</title>
        <authorList>
            <person name="Kono N."/>
            <person name="Arakawa K."/>
        </authorList>
    </citation>
    <scope>NUCLEOTIDE SEQUENCE [LARGE SCALE GENOMIC DNA]</scope>
</reference>
<comment type="caution">
    <text evidence="2">The sequence shown here is derived from an EMBL/GenBank/DDBJ whole genome shotgun (WGS) entry which is preliminary data.</text>
</comment>
<organism evidence="2 3">
    <name type="scientific">Caerostris extrusa</name>
    <name type="common">Bark spider</name>
    <name type="synonym">Caerostris bankana</name>
    <dbReference type="NCBI Taxonomy" id="172846"/>
    <lineage>
        <taxon>Eukaryota</taxon>
        <taxon>Metazoa</taxon>
        <taxon>Ecdysozoa</taxon>
        <taxon>Arthropoda</taxon>
        <taxon>Chelicerata</taxon>
        <taxon>Arachnida</taxon>
        <taxon>Araneae</taxon>
        <taxon>Araneomorphae</taxon>
        <taxon>Entelegynae</taxon>
        <taxon>Araneoidea</taxon>
        <taxon>Araneidae</taxon>
        <taxon>Caerostris</taxon>
    </lineage>
</organism>
<evidence type="ECO:0000259" key="1">
    <source>
        <dbReference type="PROSITE" id="PS50097"/>
    </source>
</evidence>
<dbReference type="PROSITE" id="PS50097">
    <property type="entry name" value="BTB"/>
    <property type="match status" value="1"/>
</dbReference>
<dbReference type="InterPro" id="IPR002083">
    <property type="entry name" value="MATH/TRAF_dom"/>
</dbReference>
<evidence type="ECO:0000313" key="3">
    <source>
        <dbReference type="Proteomes" id="UP001054945"/>
    </source>
</evidence>
<dbReference type="PANTHER" id="PTHR24413">
    <property type="entry name" value="SPECKLE-TYPE POZ PROTEIN"/>
    <property type="match status" value="1"/>
</dbReference>
<dbReference type="SUPFAM" id="SSF54695">
    <property type="entry name" value="POZ domain"/>
    <property type="match status" value="1"/>
</dbReference>
<dbReference type="InterPro" id="IPR011333">
    <property type="entry name" value="SKP1/BTB/POZ_sf"/>
</dbReference>
<dbReference type="EMBL" id="BPLR01013904">
    <property type="protein sequence ID" value="GIY64637.1"/>
    <property type="molecule type" value="Genomic_DNA"/>
</dbReference>
<dbReference type="Gene3D" id="2.60.210.10">
    <property type="entry name" value="Apoptosis, Tumor Necrosis Factor Receptor Associated Protein 2, Chain A"/>
    <property type="match status" value="1"/>
</dbReference>
<gene>
    <name evidence="2" type="primary">AVEN_117719_1</name>
    <name evidence="2" type="ORF">CEXT_764101</name>
</gene>
<dbReference type="SUPFAM" id="SSF49599">
    <property type="entry name" value="TRAF domain-like"/>
    <property type="match status" value="2"/>
</dbReference>
<dbReference type="Proteomes" id="UP001054945">
    <property type="component" value="Unassembled WGS sequence"/>
</dbReference>
<sequence>MESIAESQRAPFTFIWTIENFSPQTCLNLFSPSFIVQSMGNTKWYIDLEEHDEFGCSLVREGNKDTGPKSIEIDFEIAVLADNGSVLISEKGHDVFKKKPYSFSSYLFELDDPLWEKWRKVSSRDILIIRCRMWKTHGQKRVRSTSADMGFACSKLRVEQNSFIWSVRDFSSLLVRQTKILSWQSPTNEEPKISLDLNLFDYKNKEEVNIYPTLEKSRDCNYAISYSISVLDARGKEVDCLIDRRRMEYPKEHYLCSSIISKSKLIANKDLYLKNDVLLLRCTFKIGKGFISKSLNILILHLLEKANKSSISHGMRKTFKDIRDKLFSRIPPAIDLIESKSETFYEEEKDHSTFSCASHSLKKALKGLFEDGVLSDAILRTGDELFSIHINIVSARSPIFRGVFEKKMKEKEIIDVPDLDADTLRNLLLFLYTETVKDLQWQNASDLFKAAHLYRIRDLADVCSSFLRDNLSESNVEDALSICKKFYDYNLKLAAKQFSSIQSK</sequence>
<evidence type="ECO:0000313" key="2">
    <source>
        <dbReference type="EMBL" id="GIY64637.1"/>
    </source>
</evidence>
<proteinExistence type="predicted"/>
<keyword evidence="3" id="KW-1185">Reference proteome</keyword>
<feature type="domain" description="BTB" evidence="1">
    <location>
        <begin position="375"/>
        <end position="440"/>
    </location>
</feature>
<protein>
    <recommendedName>
        <fullName evidence="1">BTB domain-containing protein</fullName>
    </recommendedName>
</protein>
<accession>A0AAV4V373</accession>
<dbReference type="InterPro" id="IPR008974">
    <property type="entry name" value="TRAF-like"/>
</dbReference>
<name>A0AAV4V373_CAEEX</name>
<dbReference type="Gene3D" id="3.30.710.10">
    <property type="entry name" value="Potassium Channel Kv1.1, Chain A"/>
    <property type="match status" value="1"/>
</dbReference>
<dbReference type="CDD" id="cd00121">
    <property type="entry name" value="MATH"/>
    <property type="match status" value="1"/>
</dbReference>
<dbReference type="SMART" id="SM00225">
    <property type="entry name" value="BTB"/>
    <property type="match status" value="1"/>
</dbReference>
<dbReference type="InterPro" id="IPR000210">
    <property type="entry name" value="BTB/POZ_dom"/>
</dbReference>